<dbReference type="Gene3D" id="3.40.50.720">
    <property type="entry name" value="NAD(P)-binding Rossmann-like Domain"/>
    <property type="match status" value="1"/>
</dbReference>
<evidence type="ECO:0000313" key="3">
    <source>
        <dbReference type="Proteomes" id="UP000017048"/>
    </source>
</evidence>
<dbReference type="AlphaFoldDB" id="U5E683"/>
<accession>U5E683</accession>
<dbReference type="EMBL" id="BAFO02000005">
    <property type="protein sequence ID" value="GAD81771.1"/>
    <property type="molecule type" value="Genomic_DNA"/>
</dbReference>
<dbReference type="Proteomes" id="UP000017048">
    <property type="component" value="Unassembled WGS sequence"/>
</dbReference>
<dbReference type="SUPFAM" id="SSF51735">
    <property type="entry name" value="NAD(P)-binding Rossmann-fold domains"/>
    <property type="match status" value="1"/>
</dbReference>
<dbReference type="InterPro" id="IPR003148">
    <property type="entry name" value="RCK_N"/>
</dbReference>
<evidence type="ECO:0000313" key="2">
    <source>
        <dbReference type="EMBL" id="GAD81771.1"/>
    </source>
</evidence>
<dbReference type="eggNOG" id="COG1226">
    <property type="taxonomic scope" value="Bacteria"/>
</dbReference>
<feature type="domain" description="RCK N-terminal" evidence="1">
    <location>
        <begin position="1"/>
        <end position="108"/>
    </location>
</feature>
<gene>
    <name evidence="2" type="ORF">NCAST_05_02070</name>
</gene>
<evidence type="ECO:0000259" key="1">
    <source>
        <dbReference type="PROSITE" id="PS51201"/>
    </source>
</evidence>
<dbReference type="PANTHER" id="PTHR43833">
    <property type="entry name" value="POTASSIUM CHANNEL PROTEIN 2-RELATED-RELATED"/>
    <property type="match status" value="1"/>
</dbReference>
<organism evidence="2 3">
    <name type="scientific">Nocardia asteroides NBRC 15531</name>
    <dbReference type="NCBI Taxonomy" id="1110697"/>
    <lineage>
        <taxon>Bacteria</taxon>
        <taxon>Bacillati</taxon>
        <taxon>Actinomycetota</taxon>
        <taxon>Actinomycetes</taxon>
        <taxon>Mycobacteriales</taxon>
        <taxon>Nocardiaceae</taxon>
        <taxon>Nocardia</taxon>
    </lineage>
</organism>
<reference evidence="2 3" key="1">
    <citation type="journal article" date="2014" name="BMC Genomics">
        <title>Genome based analysis of type-I polyketide synthase and nonribosomal peptide synthetase gene clusters in seven strains of five representative Nocardia species.</title>
        <authorList>
            <person name="Komaki H."/>
            <person name="Ichikawa N."/>
            <person name="Hosoyama A."/>
            <person name="Takahashi-Nakaguchi A."/>
            <person name="Matsuzawa T."/>
            <person name="Suzuki K."/>
            <person name="Fujita N."/>
            <person name="Gonoi T."/>
        </authorList>
    </citation>
    <scope>NUCLEOTIDE SEQUENCE [LARGE SCALE GENOMIC DNA]</scope>
    <source>
        <strain evidence="2 3">NBRC 15531</strain>
    </source>
</reference>
<dbReference type="InterPro" id="IPR050721">
    <property type="entry name" value="Trk_Ktr_HKT_K-transport"/>
</dbReference>
<dbReference type="PROSITE" id="PS51201">
    <property type="entry name" value="RCK_N"/>
    <property type="match status" value="1"/>
</dbReference>
<name>U5E683_NOCAS</name>
<keyword evidence="3" id="KW-1185">Reference proteome</keyword>
<dbReference type="PANTHER" id="PTHR43833:SF9">
    <property type="entry name" value="POTASSIUM CHANNEL PROTEIN YUGO-RELATED"/>
    <property type="match status" value="1"/>
</dbReference>
<sequence>MGRSAAELLATDETLRLTVIDRSAERVRLAGVEGLSAVIGDGLDIDLLERVGVETADSVVVAVGDDEVAVRVTSIVRGLNHVTTVCTAVDDPAWEQLAQYLGADQVVIASRLCGRLLGRARVQPWLPGRVARFLWSRPEVVIADRCPRADESGRTLSSCPPLVLAARRDGRMFWRDAEVQEEVRSSDRLMVLSLSWGQGHAEG</sequence>
<dbReference type="Pfam" id="PF02254">
    <property type="entry name" value="TrkA_N"/>
    <property type="match status" value="1"/>
</dbReference>
<dbReference type="InterPro" id="IPR036291">
    <property type="entry name" value="NAD(P)-bd_dom_sf"/>
</dbReference>
<protein>
    <recommendedName>
        <fullName evidence="1">RCK N-terminal domain-containing protein</fullName>
    </recommendedName>
</protein>
<comment type="caution">
    <text evidence="2">The sequence shown here is derived from an EMBL/GenBank/DDBJ whole genome shotgun (WGS) entry which is preliminary data.</text>
</comment>
<dbReference type="GO" id="GO:0006813">
    <property type="term" value="P:potassium ion transport"/>
    <property type="evidence" value="ECO:0007669"/>
    <property type="project" value="InterPro"/>
</dbReference>
<proteinExistence type="predicted"/>